<dbReference type="AlphaFoldDB" id="A0A1J5P5U9"/>
<protein>
    <submittedName>
        <fullName evidence="1">Uncharacterized protein</fullName>
    </submittedName>
</protein>
<dbReference type="EMBL" id="MLJW01006278">
    <property type="protein sequence ID" value="OIQ66905.1"/>
    <property type="molecule type" value="Genomic_DNA"/>
</dbReference>
<name>A0A1J5P5U9_9ZZZZ</name>
<proteinExistence type="predicted"/>
<organism evidence="1">
    <name type="scientific">mine drainage metagenome</name>
    <dbReference type="NCBI Taxonomy" id="410659"/>
    <lineage>
        <taxon>unclassified sequences</taxon>
        <taxon>metagenomes</taxon>
        <taxon>ecological metagenomes</taxon>
    </lineage>
</organism>
<sequence>MMIAAAKKIDRDTSAAAVRMACCFMSIMVLAEIAACSLSDMRLVCASRRKIASTMMTVASTIRPKSIAPTDNRLADSPRSTRMLTAKNSANGIVAPTMMALRRSPRNSHCRTTISTIPSTMFSSTVFVVVSIRSFRS</sequence>
<gene>
    <name evidence="1" type="ORF">GALL_515240</name>
</gene>
<reference evidence="1" key="1">
    <citation type="submission" date="2016-10" db="EMBL/GenBank/DDBJ databases">
        <title>Sequence of Gallionella enrichment culture.</title>
        <authorList>
            <person name="Poehlein A."/>
            <person name="Muehling M."/>
            <person name="Daniel R."/>
        </authorList>
    </citation>
    <scope>NUCLEOTIDE SEQUENCE</scope>
</reference>
<comment type="caution">
    <text evidence="1">The sequence shown here is derived from an EMBL/GenBank/DDBJ whole genome shotgun (WGS) entry which is preliminary data.</text>
</comment>
<accession>A0A1J5P5U9</accession>
<evidence type="ECO:0000313" key="1">
    <source>
        <dbReference type="EMBL" id="OIQ66905.1"/>
    </source>
</evidence>